<feature type="non-terminal residue" evidence="5">
    <location>
        <position position="1"/>
    </location>
</feature>
<dbReference type="EMBL" id="BARU01019528">
    <property type="protein sequence ID" value="GAH53807.1"/>
    <property type="molecule type" value="Genomic_DNA"/>
</dbReference>
<dbReference type="InterPro" id="IPR008920">
    <property type="entry name" value="TF_FadR/GntR_C"/>
</dbReference>
<sequence length="183" mass="21366">TGQILQEKELADQFGIGKTPVREALIYLEAEGLVERVPYGTTYVAEIDFAKLRDTFELRNSLIEIAGEWASKRVTQEELRQMEDIVQRMENETDPKNLMRLDSEFHELMNQATGNQMLCKALGMLRYQAMRVWALARDKSFTLEFAEDFREILEALKERNGSLTKRLLHRHAEKFISEVRKQL</sequence>
<dbReference type="PANTHER" id="PTHR43537:SF24">
    <property type="entry name" value="GLUCONATE OPERON TRANSCRIPTIONAL REPRESSOR"/>
    <property type="match status" value="1"/>
</dbReference>
<reference evidence="5" key="1">
    <citation type="journal article" date="2014" name="Front. Microbiol.">
        <title>High frequency of phylogenetically diverse reductive dehalogenase-homologous genes in deep subseafloor sedimentary metagenomes.</title>
        <authorList>
            <person name="Kawai M."/>
            <person name="Futagami T."/>
            <person name="Toyoda A."/>
            <person name="Takaki Y."/>
            <person name="Nishi S."/>
            <person name="Hori S."/>
            <person name="Arai W."/>
            <person name="Tsubouchi T."/>
            <person name="Morono Y."/>
            <person name="Uchiyama I."/>
            <person name="Ito T."/>
            <person name="Fujiyama A."/>
            <person name="Inagaki F."/>
            <person name="Takami H."/>
        </authorList>
    </citation>
    <scope>NUCLEOTIDE SEQUENCE</scope>
    <source>
        <strain evidence="5">Expedition CK06-06</strain>
    </source>
</reference>
<evidence type="ECO:0000259" key="4">
    <source>
        <dbReference type="PROSITE" id="PS50949"/>
    </source>
</evidence>
<dbReference type="InterPro" id="IPR011711">
    <property type="entry name" value="GntR_C"/>
</dbReference>
<dbReference type="GO" id="GO:0003700">
    <property type="term" value="F:DNA-binding transcription factor activity"/>
    <property type="evidence" value="ECO:0007669"/>
    <property type="project" value="InterPro"/>
</dbReference>
<dbReference type="Gene3D" id="1.20.120.530">
    <property type="entry name" value="GntR ligand-binding domain-like"/>
    <property type="match status" value="1"/>
</dbReference>
<feature type="domain" description="HTH gntR-type" evidence="4">
    <location>
        <begin position="1"/>
        <end position="47"/>
    </location>
</feature>
<dbReference type="Pfam" id="PF07729">
    <property type="entry name" value="FCD"/>
    <property type="match status" value="1"/>
</dbReference>
<evidence type="ECO:0000313" key="5">
    <source>
        <dbReference type="EMBL" id="GAH53807.1"/>
    </source>
</evidence>
<dbReference type="InterPro" id="IPR036388">
    <property type="entry name" value="WH-like_DNA-bd_sf"/>
</dbReference>
<keyword evidence="1" id="KW-0805">Transcription regulation</keyword>
<accession>X1G994</accession>
<gene>
    <name evidence="5" type="ORF">S03H2_32160</name>
</gene>
<dbReference type="SUPFAM" id="SSF46785">
    <property type="entry name" value="Winged helix' DNA-binding domain"/>
    <property type="match status" value="1"/>
</dbReference>
<evidence type="ECO:0000256" key="3">
    <source>
        <dbReference type="ARBA" id="ARBA00023163"/>
    </source>
</evidence>
<keyword evidence="2" id="KW-0238">DNA-binding</keyword>
<dbReference type="SMART" id="SM00345">
    <property type="entry name" value="HTH_GNTR"/>
    <property type="match status" value="1"/>
</dbReference>
<dbReference type="GO" id="GO:0003677">
    <property type="term" value="F:DNA binding"/>
    <property type="evidence" value="ECO:0007669"/>
    <property type="project" value="UniProtKB-KW"/>
</dbReference>
<keyword evidence="3" id="KW-0804">Transcription</keyword>
<comment type="caution">
    <text evidence="5">The sequence shown here is derived from an EMBL/GenBank/DDBJ whole genome shotgun (WGS) entry which is preliminary data.</text>
</comment>
<dbReference type="PROSITE" id="PS50949">
    <property type="entry name" value="HTH_GNTR"/>
    <property type="match status" value="1"/>
</dbReference>
<dbReference type="PRINTS" id="PR00035">
    <property type="entry name" value="HTHGNTR"/>
</dbReference>
<dbReference type="InterPro" id="IPR036390">
    <property type="entry name" value="WH_DNA-bd_sf"/>
</dbReference>
<protein>
    <recommendedName>
        <fullName evidence="4">HTH gntR-type domain-containing protein</fullName>
    </recommendedName>
</protein>
<dbReference type="SMART" id="SM00895">
    <property type="entry name" value="FCD"/>
    <property type="match status" value="1"/>
</dbReference>
<dbReference type="PANTHER" id="PTHR43537">
    <property type="entry name" value="TRANSCRIPTIONAL REGULATOR, GNTR FAMILY"/>
    <property type="match status" value="1"/>
</dbReference>
<evidence type="ECO:0000256" key="1">
    <source>
        <dbReference type="ARBA" id="ARBA00023015"/>
    </source>
</evidence>
<dbReference type="Gene3D" id="1.10.10.10">
    <property type="entry name" value="Winged helix-like DNA-binding domain superfamily/Winged helix DNA-binding domain"/>
    <property type="match status" value="1"/>
</dbReference>
<dbReference type="SUPFAM" id="SSF48008">
    <property type="entry name" value="GntR ligand-binding domain-like"/>
    <property type="match status" value="1"/>
</dbReference>
<dbReference type="AlphaFoldDB" id="X1G994"/>
<dbReference type="Pfam" id="PF00392">
    <property type="entry name" value="GntR"/>
    <property type="match status" value="1"/>
</dbReference>
<organism evidence="5">
    <name type="scientific">marine sediment metagenome</name>
    <dbReference type="NCBI Taxonomy" id="412755"/>
    <lineage>
        <taxon>unclassified sequences</taxon>
        <taxon>metagenomes</taxon>
        <taxon>ecological metagenomes</taxon>
    </lineage>
</organism>
<proteinExistence type="predicted"/>
<name>X1G994_9ZZZZ</name>
<dbReference type="InterPro" id="IPR000524">
    <property type="entry name" value="Tscrpt_reg_HTH_GntR"/>
</dbReference>
<evidence type="ECO:0000256" key="2">
    <source>
        <dbReference type="ARBA" id="ARBA00023125"/>
    </source>
</evidence>